<dbReference type="AlphaFoldDB" id="A0AAN7LIR1"/>
<proteinExistence type="predicted"/>
<dbReference type="Proteomes" id="UP001346149">
    <property type="component" value="Unassembled WGS sequence"/>
</dbReference>
<organism evidence="1 2">
    <name type="scientific">Trapa natans</name>
    <name type="common">Water chestnut</name>
    <dbReference type="NCBI Taxonomy" id="22666"/>
    <lineage>
        <taxon>Eukaryota</taxon>
        <taxon>Viridiplantae</taxon>
        <taxon>Streptophyta</taxon>
        <taxon>Embryophyta</taxon>
        <taxon>Tracheophyta</taxon>
        <taxon>Spermatophyta</taxon>
        <taxon>Magnoliopsida</taxon>
        <taxon>eudicotyledons</taxon>
        <taxon>Gunneridae</taxon>
        <taxon>Pentapetalae</taxon>
        <taxon>rosids</taxon>
        <taxon>malvids</taxon>
        <taxon>Myrtales</taxon>
        <taxon>Lythraceae</taxon>
        <taxon>Trapa</taxon>
    </lineage>
</organism>
<evidence type="ECO:0000313" key="1">
    <source>
        <dbReference type="EMBL" id="KAK4785484.1"/>
    </source>
</evidence>
<comment type="caution">
    <text evidence="1">The sequence shown here is derived from an EMBL/GenBank/DDBJ whole genome shotgun (WGS) entry which is preliminary data.</text>
</comment>
<gene>
    <name evidence="1" type="ORF">SAY86_002173</name>
</gene>
<keyword evidence="2" id="KW-1185">Reference proteome</keyword>
<name>A0AAN7LIR1_TRANT</name>
<protein>
    <submittedName>
        <fullName evidence="1">Uncharacterized protein</fullName>
    </submittedName>
</protein>
<sequence>MIGGWNTLVTLVCRENFDVEIIVEKILLSCDPGKKLEDCRVDELRKKIEGKKYLLEMVQKAARY</sequence>
<dbReference type="EMBL" id="JAXQNO010000013">
    <property type="protein sequence ID" value="KAK4785484.1"/>
    <property type="molecule type" value="Genomic_DNA"/>
</dbReference>
<evidence type="ECO:0000313" key="2">
    <source>
        <dbReference type="Proteomes" id="UP001346149"/>
    </source>
</evidence>
<accession>A0AAN7LIR1</accession>
<reference evidence="1 2" key="1">
    <citation type="journal article" date="2023" name="Hortic Res">
        <title>Pangenome of water caltrop reveals structural variations and asymmetric subgenome divergence after allopolyploidization.</title>
        <authorList>
            <person name="Zhang X."/>
            <person name="Chen Y."/>
            <person name="Wang L."/>
            <person name="Yuan Y."/>
            <person name="Fang M."/>
            <person name="Shi L."/>
            <person name="Lu R."/>
            <person name="Comes H.P."/>
            <person name="Ma Y."/>
            <person name="Chen Y."/>
            <person name="Huang G."/>
            <person name="Zhou Y."/>
            <person name="Zheng Z."/>
            <person name="Qiu Y."/>
        </authorList>
    </citation>
    <scope>NUCLEOTIDE SEQUENCE [LARGE SCALE GENOMIC DNA]</scope>
    <source>
        <strain evidence="1">F231</strain>
    </source>
</reference>